<evidence type="ECO:0000313" key="2">
    <source>
        <dbReference type="Proteomes" id="UP000593575"/>
    </source>
</evidence>
<protein>
    <submittedName>
        <fullName evidence="1">Uncharacterized protein</fullName>
    </submittedName>
</protein>
<dbReference type="Proteomes" id="UP000593575">
    <property type="component" value="Unassembled WGS sequence"/>
</dbReference>
<comment type="caution">
    <text evidence="1">The sequence shown here is derived from an EMBL/GenBank/DDBJ whole genome shotgun (WGS) entry which is preliminary data.</text>
</comment>
<keyword evidence="2" id="KW-1185">Reference proteome</keyword>
<gene>
    <name evidence="1" type="ORF">Goarm_004739</name>
</gene>
<proteinExistence type="predicted"/>
<organism evidence="1 2">
    <name type="scientific">Gossypium armourianum</name>
    <dbReference type="NCBI Taxonomy" id="34283"/>
    <lineage>
        <taxon>Eukaryota</taxon>
        <taxon>Viridiplantae</taxon>
        <taxon>Streptophyta</taxon>
        <taxon>Embryophyta</taxon>
        <taxon>Tracheophyta</taxon>
        <taxon>Spermatophyta</taxon>
        <taxon>Magnoliopsida</taxon>
        <taxon>eudicotyledons</taxon>
        <taxon>Gunneridae</taxon>
        <taxon>Pentapetalae</taxon>
        <taxon>rosids</taxon>
        <taxon>malvids</taxon>
        <taxon>Malvales</taxon>
        <taxon>Malvaceae</taxon>
        <taxon>Malvoideae</taxon>
        <taxon>Gossypium</taxon>
    </lineage>
</organism>
<name>A0A7J9JXN5_9ROSI</name>
<evidence type="ECO:0000313" key="1">
    <source>
        <dbReference type="EMBL" id="MBA0838962.1"/>
    </source>
</evidence>
<dbReference type="AlphaFoldDB" id="A0A7J9JXN5"/>
<reference evidence="1 2" key="1">
    <citation type="journal article" date="2019" name="Genome Biol. Evol.">
        <title>Insights into the evolution of the New World diploid cottons (Gossypium, subgenus Houzingenia) based on genome sequencing.</title>
        <authorList>
            <person name="Grover C.E."/>
            <person name="Arick M.A. 2nd"/>
            <person name="Thrash A."/>
            <person name="Conover J.L."/>
            <person name="Sanders W.S."/>
            <person name="Peterson D.G."/>
            <person name="Frelichowski J.E."/>
            <person name="Scheffler J.A."/>
            <person name="Scheffler B.E."/>
            <person name="Wendel J.F."/>
        </authorList>
    </citation>
    <scope>NUCLEOTIDE SEQUENCE [LARGE SCALE GENOMIC DNA]</scope>
    <source>
        <strain evidence="1">6</strain>
        <tissue evidence="1">Leaf</tissue>
    </source>
</reference>
<accession>A0A7J9JXN5</accession>
<feature type="non-terminal residue" evidence="1">
    <location>
        <position position="88"/>
    </location>
</feature>
<dbReference type="EMBL" id="JABFAE010000010">
    <property type="protein sequence ID" value="MBA0838962.1"/>
    <property type="molecule type" value="Genomic_DNA"/>
</dbReference>
<sequence>CGQLVSLQEHQSPVLNGLPSAYDHVVSIVTTNRVHFYLQGILMALLDVEAHISTYAGHRHLRCSSLVVATKVLVGDLEEAHDRNVKYV</sequence>